<evidence type="ECO:0000313" key="1">
    <source>
        <dbReference type="EMBL" id="OPJ54685.1"/>
    </source>
</evidence>
<dbReference type="OrthoDB" id="9779501at2"/>
<dbReference type="EMBL" id="MZGW01000014">
    <property type="protein sequence ID" value="OPJ54685.1"/>
    <property type="molecule type" value="Genomic_DNA"/>
</dbReference>
<evidence type="ECO:0008006" key="3">
    <source>
        <dbReference type="Google" id="ProtNLM"/>
    </source>
</evidence>
<evidence type="ECO:0000313" key="2">
    <source>
        <dbReference type="Proteomes" id="UP000190140"/>
    </source>
</evidence>
<reference evidence="1 2" key="1">
    <citation type="submission" date="2017-03" db="EMBL/GenBank/DDBJ databases">
        <title>Genome sequence of Clostridium thermoalcaliphilum DSM 7309.</title>
        <authorList>
            <person name="Poehlein A."/>
            <person name="Daniel R."/>
        </authorList>
    </citation>
    <scope>NUCLEOTIDE SEQUENCE [LARGE SCALE GENOMIC DNA]</scope>
    <source>
        <strain evidence="1 2">DSM 7309</strain>
    </source>
</reference>
<protein>
    <recommendedName>
        <fullName evidence="3">CobQ/CobB/MinD/ParA nucleotide binding domain protein</fullName>
    </recommendedName>
</protein>
<dbReference type="AlphaFoldDB" id="A0A1V4I511"/>
<dbReference type="SUPFAM" id="SSF52540">
    <property type="entry name" value="P-loop containing nucleoside triphosphate hydrolases"/>
    <property type="match status" value="1"/>
</dbReference>
<dbReference type="Gene3D" id="3.40.50.300">
    <property type="entry name" value="P-loop containing nucleotide triphosphate hydrolases"/>
    <property type="match status" value="1"/>
</dbReference>
<gene>
    <name evidence="1" type="ORF">CLOTH_20250</name>
</gene>
<dbReference type="InterPro" id="IPR027417">
    <property type="entry name" value="P-loop_NTPase"/>
</dbReference>
<dbReference type="Proteomes" id="UP000190140">
    <property type="component" value="Unassembled WGS sequence"/>
</dbReference>
<dbReference type="STRING" id="29349.CLOTH_20250"/>
<keyword evidence="2" id="KW-1185">Reference proteome</keyword>
<accession>A0A1V4I511</accession>
<organism evidence="1 2">
    <name type="scientific">Alkalithermobacter paradoxus</name>
    <dbReference type="NCBI Taxonomy" id="29349"/>
    <lineage>
        <taxon>Bacteria</taxon>
        <taxon>Bacillati</taxon>
        <taxon>Bacillota</taxon>
        <taxon>Clostridia</taxon>
        <taxon>Peptostreptococcales</taxon>
        <taxon>Tepidibacteraceae</taxon>
        <taxon>Alkalithermobacter</taxon>
    </lineage>
</organism>
<comment type="caution">
    <text evidence="1">The sequence shown here is derived from an EMBL/GenBank/DDBJ whole genome shotgun (WGS) entry which is preliminary data.</text>
</comment>
<dbReference type="RefSeq" id="WP_079413656.1">
    <property type="nucleotide sequence ID" value="NZ_MZGW01000014.1"/>
</dbReference>
<sequence length="225" mass="25578">MIINDKRTRIIIGHYGSGKTEFAINYVMKLREAVEGKVAIADLDVVNVYFRTREKRDLLQSKNIMPIDTSVQATAVDVPAVSAQVMAPLQDDSYNYVMDVGGDSIGARALARFSHLLKEGEYDMLFVVNANREKTSTAEDVIRHIREIEAVTNVKVTGLINNTHFIRQTTVEDILRGQELTKEVSRMTGIPIRYVSCIEHLVDQMPKDIEGEIFPIKLYMREDWM</sequence>
<proteinExistence type="predicted"/>
<name>A0A1V4I511_9FIRM</name>